<accession>A0ACC6M3J2</accession>
<organism evidence="1 2">
    <name type="scientific">Gracilibacillus pellucidus</name>
    <dbReference type="NCBI Taxonomy" id="3095368"/>
    <lineage>
        <taxon>Bacteria</taxon>
        <taxon>Bacillati</taxon>
        <taxon>Bacillota</taxon>
        <taxon>Bacilli</taxon>
        <taxon>Bacillales</taxon>
        <taxon>Bacillaceae</taxon>
        <taxon>Gracilibacillus</taxon>
    </lineage>
</organism>
<dbReference type="EMBL" id="JAWZSR010000003">
    <property type="protein sequence ID" value="MDX8045506.1"/>
    <property type="molecule type" value="Genomic_DNA"/>
</dbReference>
<dbReference type="Proteomes" id="UP001277972">
    <property type="component" value="Unassembled WGS sequence"/>
</dbReference>
<sequence length="376" mass="44754">MNVCIFDDEPMALDYLHHQLNKFSNINVIFKSTEPLINLNKHLWDDIDIVFLDIEMPETNGLALAEQITAYNPHIIIVFVTAHKQYAIEAFEMHALDYLLKPVSVKRLNKTIQRINSINSRSENDRINSTSTLHINVFDDLTFRLSNSSYLESIKWRTSKSKELFLYLLHNEGKLVLKSELVEALWEEIDVDKAFAYLYVSIYHIRQSLSSLQDYIKILNIEDGYQLQLQHVQLDKKEWKKQLLEAPDINIHTIETYEEIMQLYKGNYLEKFDYLWIQGEKFELEELWIRHAKLMADCYRAHNHIEKAISWYANIIKIRPEDEGTAFHLMTLYATLNYRMFVDYQYKQLYKSMAELDLTVNSEITTWYTNWKKNIK</sequence>
<evidence type="ECO:0000313" key="1">
    <source>
        <dbReference type="EMBL" id="MDX8045506.1"/>
    </source>
</evidence>
<proteinExistence type="predicted"/>
<keyword evidence="2" id="KW-1185">Reference proteome</keyword>
<name>A0ACC6M3J2_9BACI</name>
<comment type="caution">
    <text evidence="1">The sequence shown here is derived from an EMBL/GenBank/DDBJ whole genome shotgun (WGS) entry which is preliminary data.</text>
</comment>
<gene>
    <name evidence="1" type="ORF">SH601_05850</name>
</gene>
<protein>
    <submittedName>
        <fullName evidence="1">Response regulator</fullName>
    </submittedName>
</protein>
<reference evidence="1" key="1">
    <citation type="submission" date="2023-11" db="EMBL/GenBank/DDBJ databases">
        <title>Gracilibacillus pellucida a moderately halophilic bacterium isolated from saline soil in Xinjiang province.</title>
        <authorList>
            <person name="Zhang Z."/>
            <person name="Tan F."/>
            <person name="Wang Y."/>
            <person name="Xia M."/>
        </authorList>
    </citation>
    <scope>NUCLEOTIDE SEQUENCE</scope>
    <source>
        <strain evidence="1">S3-1-1</strain>
    </source>
</reference>
<evidence type="ECO:0000313" key="2">
    <source>
        <dbReference type="Proteomes" id="UP001277972"/>
    </source>
</evidence>